<dbReference type="Proteomes" id="UP001162992">
    <property type="component" value="Chromosome 20"/>
</dbReference>
<keyword evidence="2" id="KW-1185">Reference proteome</keyword>
<protein>
    <submittedName>
        <fullName evidence="1">Uncharacterized protein</fullName>
    </submittedName>
</protein>
<proteinExistence type="predicted"/>
<organism evidence="1 2">
    <name type="scientific">Diphasiastrum complanatum</name>
    <name type="common">Issler's clubmoss</name>
    <name type="synonym">Lycopodium complanatum</name>
    <dbReference type="NCBI Taxonomy" id="34168"/>
    <lineage>
        <taxon>Eukaryota</taxon>
        <taxon>Viridiplantae</taxon>
        <taxon>Streptophyta</taxon>
        <taxon>Embryophyta</taxon>
        <taxon>Tracheophyta</taxon>
        <taxon>Lycopodiopsida</taxon>
        <taxon>Lycopodiales</taxon>
        <taxon>Lycopodiaceae</taxon>
        <taxon>Lycopodioideae</taxon>
        <taxon>Diphasiastrum</taxon>
    </lineage>
</organism>
<gene>
    <name evidence="1" type="ORF">O6H91_20G002000</name>
</gene>
<reference evidence="2" key="1">
    <citation type="journal article" date="2024" name="Proc. Natl. Acad. Sci. U.S.A.">
        <title>Extraordinary preservation of gene collinearity over three hundred million years revealed in homosporous lycophytes.</title>
        <authorList>
            <person name="Li C."/>
            <person name="Wickell D."/>
            <person name="Kuo L.Y."/>
            <person name="Chen X."/>
            <person name="Nie B."/>
            <person name="Liao X."/>
            <person name="Peng D."/>
            <person name="Ji J."/>
            <person name="Jenkins J."/>
            <person name="Williams M."/>
            <person name="Shu S."/>
            <person name="Plott C."/>
            <person name="Barry K."/>
            <person name="Rajasekar S."/>
            <person name="Grimwood J."/>
            <person name="Han X."/>
            <person name="Sun S."/>
            <person name="Hou Z."/>
            <person name="He W."/>
            <person name="Dai G."/>
            <person name="Sun C."/>
            <person name="Schmutz J."/>
            <person name="Leebens-Mack J.H."/>
            <person name="Li F.W."/>
            <person name="Wang L."/>
        </authorList>
    </citation>
    <scope>NUCLEOTIDE SEQUENCE [LARGE SCALE GENOMIC DNA]</scope>
    <source>
        <strain evidence="2">cv. PW_Plant_1</strain>
    </source>
</reference>
<sequence length="198" mass="21202">MELPVMVMMFLLGLGMIWAMQGLTKTFIKFSRSRKSSRSQAHKHFIQGAQLLAASRLPRNKAAKGRAMAHKAVAEADQAIALDPNDAASHILKGLALEQLGNTSAALRSLSVALSPPVCLGLSPVEKADALVRRAGLQLATFKGKKGAKAALEDLQASKSLNFDNPKAQSLLDTCYQRLGMDKRSQGLEQAAATDPTH</sequence>
<evidence type="ECO:0000313" key="1">
    <source>
        <dbReference type="EMBL" id="KAJ7518646.1"/>
    </source>
</evidence>
<comment type="caution">
    <text evidence="1">The sequence shown here is derived from an EMBL/GenBank/DDBJ whole genome shotgun (WGS) entry which is preliminary data.</text>
</comment>
<name>A0ACC2AMD1_DIPCM</name>
<evidence type="ECO:0000313" key="2">
    <source>
        <dbReference type="Proteomes" id="UP001162992"/>
    </source>
</evidence>
<dbReference type="EMBL" id="CM055111">
    <property type="protein sequence ID" value="KAJ7518646.1"/>
    <property type="molecule type" value="Genomic_DNA"/>
</dbReference>
<accession>A0ACC2AMD1</accession>